<keyword evidence="1" id="KW-0812">Transmembrane</keyword>
<name>B1WX21_CROS5</name>
<sequence>MNVSQCLLFRKKDNPNGGATLLELLLGSALMAFVVSMAGWGLVHILATDQKASAKETIQYNSNRALEFLTDEIKLGRKIDSDAVAALAEAPDFTLPDGAKPIVVFQVPDVPQRVIYYTRPIEEGEVWEGPDVLERWGPRFNEEGQYDETEINNPENWESSILIDSIDNTAHTPTCDTDWQASNPNSTEGFNACVNSEEKLVKLHLATTIDNPTWHNEINYQVETTAFARSNLTQGFTEDTPIFSVSNKKLMLEKPATVKFEVLGGEITCGAGGVEIPVETNLYIDETKHSWDGDSPLNLPNQSAGTTFDVESIAGNGSICNKHNLTASSADPDSPQLEVLVNGDPVPDVTPFADQNTIEFFLQEYIKDGKINIAENQVIYLFELGSRDKGSSAFDLQDNVVLATVESAN</sequence>
<dbReference type="AlphaFoldDB" id="B1WX21"/>
<dbReference type="HOGENOM" id="CLU_672161_0_0_3"/>
<gene>
    <name evidence="2" type="ordered locus">cce_3142</name>
</gene>
<dbReference type="EMBL" id="CP000806">
    <property type="protein sequence ID" value="ACB52490.1"/>
    <property type="molecule type" value="Genomic_DNA"/>
</dbReference>
<evidence type="ECO:0000256" key="1">
    <source>
        <dbReference type="SAM" id="Phobius"/>
    </source>
</evidence>
<proteinExistence type="predicted"/>
<dbReference type="STRING" id="43989.cce_3142"/>
<keyword evidence="1" id="KW-1133">Transmembrane helix</keyword>
<evidence type="ECO:0000313" key="2">
    <source>
        <dbReference type="EMBL" id="ACB52490.1"/>
    </source>
</evidence>
<dbReference type="eggNOG" id="COG4795">
    <property type="taxonomic scope" value="Bacteria"/>
</dbReference>
<keyword evidence="1" id="KW-0472">Membrane</keyword>
<keyword evidence="3" id="KW-1185">Reference proteome</keyword>
<evidence type="ECO:0008006" key="4">
    <source>
        <dbReference type="Google" id="ProtNLM"/>
    </source>
</evidence>
<dbReference type="OrthoDB" id="568963at2"/>
<dbReference type="Proteomes" id="UP000001203">
    <property type="component" value="Chromosome circular"/>
</dbReference>
<organism evidence="2 3">
    <name type="scientific">Crocosphaera subtropica (strain ATCC 51142 / BH68)</name>
    <name type="common">Cyanothece sp. (strain ATCC 51142)</name>
    <dbReference type="NCBI Taxonomy" id="43989"/>
    <lineage>
        <taxon>Bacteria</taxon>
        <taxon>Bacillati</taxon>
        <taxon>Cyanobacteriota</taxon>
        <taxon>Cyanophyceae</taxon>
        <taxon>Oscillatoriophycideae</taxon>
        <taxon>Chroococcales</taxon>
        <taxon>Aphanothecaceae</taxon>
        <taxon>Crocosphaera</taxon>
        <taxon>Crocosphaera subtropica</taxon>
    </lineage>
</organism>
<reference evidence="2 3" key="1">
    <citation type="journal article" date="2008" name="Proc. Natl. Acad. Sci. U.S.A.">
        <title>The genome of Cyanothece 51142, a unicellular diazotrophic cyanobacterium important in the marine nitrogen cycle.</title>
        <authorList>
            <person name="Welsh E.A."/>
            <person name="Liberton M."/>
            <person name="Stoeckel J."/>
            <person name="Loh T."/>
            <person name="Elvitigala T."/>
            <person name="Wang C."/>
            <person name="Wollam A."/>
            <person name="Fulton R.S."/>
            <person name="Clifton S.W."/>
            <person name="Jacobs J.M."/>
            <person name="Aurora R."/>
            <person name="Ghosh B.K."/>
            <person name="Sherman L.A."/>
            <person name="Smith R.D."/>
            <person name="Wilson R.K."/>
            <person name="Pakrasi H.B."/>
        </authorList>
    </citation>
    <scope>NUCLEOTIDE SEQUENCE [LARGE SCALE GENOMIC DNA]</scope>
    <source>
        <strain evidence="3">ATCC 51142 / BH68</strain>
    </source>
</reference>
<feature type="transmembrane region" description="Helical" evidence="1">
    <location>
        <begin position="21"/>
        <end position="43"/>
    </location>
</feature>
<evidence type="ECO:0000313" key="3">
    <source>
        <dbReference type="Proteomes" id="UP000001203"/>
    </source>
</evidence>
<dbReference type="KEGG" id="cyt:cce_3142"/>
<protein>
    <recommendedName>
        <fullName evidence="4">Prepilin-type N-terminal cleavage/methylation domain-containing protein</fullName>
    </recommendedName>
</protein>
<accession>B1WX21</accession>
<dbReference type="RefSeq" id="WP_009547464.1">
    <property type="nucleotide sequence ID" value="NC_010546.1"/>
</dbReference>